<gene>
    <name evidence="1" type="ORF">EV182_000406</name>
</gene>
<sequence>MKFLSSVLVIALASLAASPAEAQQQQPPCSSTYVRKEVRTLSRAEWSALADSLSRMNNDGWFAWFSYIHTSNFGTIHGNSMFMPFHRMFIQQFESVGRQWYNANFAIPYWDSARDYQAPQNSAVLTSNYIGGNGSGQNSCVSNGLENGWTLTYPNRHCLQRAFNGNSGTIQPWYAPETILSILQRDSTMASFRPDIEFSIHGAVHVGLGGDMNTQWSPNDFAFMLHHANIDRLWYQWQSQYGHTWTMDGPGPNNIRQLSLDDKIIYYNNPIRSVMQLGYGNMCYSYGASTSASTVNTVNRLAVVNPPSTASSSPSEKQVTSQLESNASSDTLAKFFPKLASNNSTLRRRSDSENAQHTPSRVIYYPAQLPESWVKMHNFNPEEVEACYSRAKELIDALVNDNYAVPGNNPYDSSPYSTSATNK</sequence>
<evidence type="ECO:0000313" key="2">
    <source>
        <dbReference type="Proteomes" id="UP001145114"/>
    </source>
</evidence>
<dbReference type="EMBL" id="JAMZIH010005158">
    <property type="protein sequence ID" value="KAJ1675874.1"/>
    <property type="molecule type" value="Genomic_DNA"/>
</dbReference>
<evidence type="ECO:0000313" key="1">
    <source>
        <dbReference type="EMBL" id="KAJ1675874.1"/>
    </source>
</evidence>
<proteinExistence type="predicted"/>
<name>A0ACC1HNE3_9FUNG</name>
<keyword evidence="2" id="KW-1185">Reference proteome</keyword>
<protein>
    <submittedName>
        <fullName evidence="1">Uncharacterized protein</fullName>
    </submittedName>
</protein>
<comment type="caution">
    <text evidence="1">The sequence shown here is derived from an EMBL/GenBank/DDBJ whole genome shotgun (WGS) entry which is preliminary data.</text>
</comment>
<organism evidence="1 2">
    <name type="scientific">Spiromyces aspiralis</name>
    <dbReference type="NCBI Taxonomy" id="68401"/>
    <lineage>
        <taxon>Eukaryota</taxon>
        <taxon>Fungi</taxon>
        <taxon>Fungi incertae sedis</taxon>
        <taxon>Zoopagomycota</taxon>
        <taxon>Kickxellomycotina</taxon>
        <taxon>Kickxellomycetes</taxon>
        <taxon>Kickxellales</taxon>
        <taxon>Kickxellaceae</taxon>
        <taxon>Spiromyces</taxon>
    </lineage>
</organism>
<dbReference type="Proteomes" id="UP001145114">
    <property type="component" value="Unassembled WGS sequence"/>
</dbReference>
<accession>A0ACC1HNE3</accession>
<reference evidence="1" key="1">
    <citation type="submission" date="2022-06" db="EMBL/GenBank/DDBJ databases">
        <title>Phylogenomic reconstructions and comparative analyses of Kickxellomycotina fungi.</title>
        <authorList>
            <person name="Reynolds N.K."/>
            <person name="Stajich J.E."/>
            <person name="Barry K."/>
            <person name="Grigoriev I.V."/>
            <person name="Crous P."/>
            <person name="Smith M.E."/>
        </authorList>
    </citation>
    <scope>NUCLEOTIDE SEQUENCE</scope>
    <source>
        <strain evidence="1">RSA 2271</strain>
    </source>
</reference>